<sequence length="903" mass="106109">MSFGYYTKWWIASKKQLEDLYASDAAWRKKAKPITDRNLANMLLGGLYARYAMLFQELDTCLDQMVQPQKRLTVRKLMDAATIRLWEFNQELRKIDLSEYHYVDGSLIELKLVPYDVEILHPALKYPRPSDVEDMVQRINRGEKIFIPPELIIENEPVEGAEIAEGGDKPPDVTPEEEEAAKKAAKKPKPKKLVKEEVVLSPEEIEALKRKERTTKCIMLIQTAERARQERIYFNIKKAIFEKKQAMKTMPPSQQKKVQQVNETSLLEDTTLKLQSWWRGCSDRLKLRAKEVERRMLIGTYEPSWKSTEAYDIFQKNLEVRRTYRDQRIKEYIQSIDDERTRILRIVAPGLMEDIGDEIREWFRVWYKEIRMFDKFPPEEKGGTILVVRGETMTPKEYLDDYEKKRREKVKNKGKDRAKVEAEKKKKAEAEKKKKESEKKKKEAEAAKKKKKKKKPSEYEFEYNETAGLPIYEQGMKEHAEIWDQRNDLDNPLEKHYMDMITDRKCYEVQIEVRQKIDEAMRIELEMLEDALEQDRIRMGKKRNKKKRKGNKGKKKKGKKGKKDPTGDRTTEDLFQELVNEGIIRSYPKVSLSEYHGDFSYKNWDLRNEDFDPPGTLLDVRQAVITNCIIPLGVTSMQRPRSVLIAGPRQSGKHLLANAIFNETKCVLFDLSPEKTAGKYPGPKGMKMFMHLVSKMSKLLAPSIIYFDAAEKIFYKKVPKEEKELDPKRIGKKLMKGVIKTIGKDDRVLILGITGRPWLAQGAKLKKTFERHILIPRPDYNSVYIYWRELLMPYHGVDRNFNVTALTKVTEKYPFSVLKQVLEEVLVPRRIVQLKFKPLTCEEIYEVIVSKSIEPITDKEYKKFTKYYQSTPLGKEKKAFNKWADFKREQETKQKEKQQSKTK</sequence>
<feature type="compositionally biased region" description="Basic and acidic residues" evidence="1">
    <location>
        <begin position="563"/>
        <end position="572"/>
    </location>
</feature>
<dbReference type="OrthoDB" id="6616786at2759"/>
<dbReference type="AlphaFoldDB" id="A0A9P0K576"/>
<dbReference type="Gene3D" id="3.40.50.300">
    <property type="entry name" value="P-loop containing nucleotide triphosphate hydrolases"/>
    <property type="match status" value="1"/>
</dbReference>
<evidence type="ECO:0000256" key="1">
    <source>
        <dbReference type="SAM" id="MobiDB-lite"/>
    </source>
</evidence>
<dbReference type="PANTHER" id="PTHR14690">
    <property type="entry name" value="IQ MOTIF CONTAINING WITH AAA DOMAIN 1"/>
    <property type="match status" value="1"/>
</dbReference>
<feature type="region of interest" description="Disordered" evidence="1">
    <location>
        <begin position="162"/>
        <end position="188"/>
    </location>
</feature>
<gene>
    <name evidence="3" type="ORF">ACAOBT_LOCUS6945</name>
</gene>
<dbReference type="Gene3D" id="1.10.8.60">
    <property type="match status" value="1"/>
</dbReference>
<feature type="region of interest" description="Disordered" evidence="1">
    <location>
        <begin position="403"/>
        <end position="459"/>
    </location>
</feature>
<dbReference type="InterPro" id="IPR052267">
    <property type="entry name" value="N-DRC_Component"/>
</dbReference>
<dbReference type="EMBL" id="CAKOFQ010006735">
    <property type="protein sequence ID" value="CAH1966641.1"/>
    <property type="molecule type" value="Genomic_DNA"/>
</dbReference>
<comment type="caution">
    <text evidence="3">The sequence shown here is derived from an EMBL/GenBank/DDBJ whole genome shotgun (WGS) entry which is preliminary data.</text>
</comment>
<dbReference type="Proteomes" id="UP001152888">
    <property type="component" value="Unassembled WGS sequence"/>
</dbReference>
<dbReference type="GO" id="GO:0016887">
    <property type="term" value="F:ATP hydrolysis activity"/>
    <property type="evidence" value="ECO:0007669"/>
    <property type="project" value="InterPro"/>
</dbReference>
<feature type="domain" description="ATPase AAA-type core" evidence="2">
    <location>
        <begin position="643"/>
        <end position="776"/>
    </location>
</feature>
<feature type="compositionally biased region" description="Basic and acidic residues" evidence="1">
    <location>
        <begin position="403"/>
        <end position="447"/>
    </location>
</feature>
<dbReference type="PANTHER" id="PTHR14690:SF9">
    <property type="entry name" value="GH08353P"/>
    <property type="match status" value="1"/>
</dbReference>
<dbReference type="GO" id="GO:0005524">
    <property type="term" value="F:ATP binding"/>
    <property type="evidence" value="ECO:0007669"/>
    <property type="project" value="InterPro"/>
</dbReference>
<dbReference type="Pfam" id="PF00004">
    <property type="entry name" value="AAA"/>
    <property type="match status" value="1"/>
</dbReference>
<name>A0A9P0K576_ACAOB</name>
<proteinExistence type="predicted"/>
<keyword evidence="4" id="KW-1185">Reference proteome</keyword>
<protein>
    <recommendedName>
        <fullName evidence="2">ATPase AAA-type core domain-containing protein</fullName>
    </recommendedName>
</protein>
<organism evidence="3 4">
    <name type="scientific">Acanthoscelides obtectus</name>
    <name type="common">Bean weevil</name>
    <name type="synonym">Bruchus obtectus</name>
    <dbReference type="NCBI Taxonomy" id="200917"/>
    <lineage>
        <taxon>Eukaryota</taxon>
        <taxon>Metazoa</taxon>
        <taxon>Ecdysozoa</taxon>
        <taxon>Arthropoda</taxon>
        <taxon>Hexapoda</taxon>
        <taxon>Insecta</taxon>
        <taxon>Pterygota</taxon>
        <taxon>Neoptera</taxon>
        <taxon>Endopterygota</taxon>
        <taxon>Coleoptera</taxon>
        <taxon>Polyphaga</taxon>
        <taxon>Cucujiformia</taxon>
        <taxon>Chrysomeloidea</taxon>
        <taxon>Chrysomelidae</taxon>
        <taxon>Bruchinae</taxon>
        <taxon>Bruchini</taxon>
        <taxon>Acanthoscelides</taxon>
    </lineage>
</organism>
<accession>A0A9P0K576</accession>
<feature type="compositionally biased region" description="Basic residues" evidence="1">
    <location>
        <begin position="539"/>
        <end position="562"/>
    </location>
</feature>
<dbReference type="InterPro" id="IPR027417">
    <property type="entry name" value="P-loop_NTPase"/>
</dbReference>
<evidence type="ECO:0000313" key="4">
    <source>
        <dbReference type="Proteomes" id="UP001152888"/>
    </source>
</evidence>
<evidence type="ECO:0000259" key="2">
    <source>
        <dbReference type="Pfam" id="PF00004"/>
    </source>
</evidence>
<feature type="region of interest" description="Disordered" evidence="1">
    <location>
        <begin position="536"/>
        <end position="572"/>
    </location>
</feature>
<reference evidence="3" key="1">
    <citation type="submission" date="2022-03" db="EMBL/GenBank/DDBJ databases">
        <authorList>
            <person name="Sayadi A."/>
        </authorList>
    </citation>
    <scope>NUCLEOTIDE SEQUENCE</scope>
</reference>
<dbReference type="InterPro" id="IPR003959">
    <property type="entry name" value="ATPase_AAA_core"/>
</dbReference>
<evidence type="ECO:0000313" key="3">
    <source>
        <dbReference type="EMBL" id="CAH1966641.1"/>
    </source>
</evidence>
<dbReference type="SUPFAM" id="SSF52540">
    <property type="entry name" value="P-loop containing nucleoside triphosphate hydrolases"/>
    <property type="match status" value="1"/>
</dbReference>